<dbReference type="Proteomes" id="UP000887013">
    <property type="component" value="Unassembled WGS sequence"/>
</dbReference>
<feature type="region of interest" description="Disordered" evidence="1">
    <location>
        <begin position="35"/>
        <end position="61"/>
    </location>
</feature>
<dbReference type="EMBL" id="BMAW01067047">
    <property type="protein sequence ID" value="GFT57928.1"/>
    <property type="molecule type" value="Genomic_DNA"/>
</dbReference>
<dbReference type="OrthoDB" id="6417600at2759"/>
<sequence>MLASCPAGGKRLQCQCCPTVPQLLDWSIWRRKRAGGQDNKDYGPSSSTKLESSKFQGRGIGSSQTLQQTLFRENAFQPYKAYEDFSKKHI</sequence>
<keyword evidence="3" id="KW-1185">Reference proteome</keyword>
<gene>
    <name evidence="2" type="ORF">NPIL_7641</name>
</gene>
<dbReference type="AlphaFoldDB" id="A0A8X6PCP6"/>
<comment type="caution">
    <text evidence="2">The sequence shown here is derived from an EMBL/GenBank/DDBJ whole genome shotgun (WGS) entry which is preliminary data.</text>
</comment>
<accession>A0A8X6PCP6</accession>
<feature type="compositionally biased region" description="Polar residues" evidence="1">
    <location>
        <begin position="44"/>
        <end position="61"/>
    </location>
</feature>
<protein>
    <submittedName>
        <fullName evidence="2">Uncharacterized protein</fullName>
    </submittedName>
</protein>
<name>A0A8X6PCP6_NEPPI</name>
<reference evidence="2" key="1">
    <citation type="submission" date="2020-08" db="EMBL/GenBank/DDBJ databases">
        <title>Multicomponent nature underlies the extraordinary mechanical properties of spider dragline silk.</title>
        <authorList>
            <person name="Kono N."/>
            <person name="Nakamura H."/>
            <person name="Mori M."/>
            <person name="Yoshida Y."/>
            <person name="Ohtoshi R."/>
            <person name="Malay A.D."/>
            <person name="Moran D.A.P."/>
            <person name="Tomita M."/>
            <person name="Numata K."/>
            <person name="Arakawa K."/>
        </authorList>
    </citation>
    <scope>NUCLEOTIDE SEQUENCE</scope>
</reference>
<proteinExistence type="predicted"/>
<evidence type="ECO:0000256" key="1">
    <source>
        <dbReference type="SAM" id="MobiDB-lite"/>
    </source>
</evidence>
<evidence type="ECO:0000313" key="3">
    <source>
        <dbReference type="Proteomes" id="UP000887013"/>
    </source>
</evidence>
<evidence type="ECO:0000313" key="2">
    <source>
        <dbReference type="EMBL" id="GFT57928.1"/>
    </source>
</evidence>
<organism evidence="2 3">
    <name type="scientific">Nephila pilipes</name>
    <name type="common">Giant wood spider</name>
    <name type="synonym">Nephila maculata</name>
    <dbReference type="NCBI Taxonomy" id="299642"/>
    <lineage>
        <taxon>Eukaryota</taxon>
        <taxon>Metazoa</taxon>
        <taxon>Ecdysozoa</taxon>
        <taxon>Arthropoda</taxon>
        <taxon>Chelicerata</taxon>
        <taxon>Arachnida</taxon>
        <taxon>Araneae</taxon>
        <taxon>Araneomorphae</taxon>
        <taxon>Entelegynae</taxon>
        <taxon>Araneoidea</taxon>
        <taxon>Nephilidae</taxon>
        <taxon>Nephila</taxon>
    </lineage>
</organism>